<dbReference type="GO" id="GO:0004888">
    <property type="term" value="F:transmembrane signaling receptor activity"/>
    <property type="evidence" value="ECO:0007669"/>
    <property type="project" value="TreeGrafter"/>
</dbReference>
<keyword evidence="2 4" id="KW-0812">Transmembrane</keyword>
<accession>A0A8C4VEG9</accession>
<feature type="chain" id="PRO_5034343492" description="Ig-like domain-containing protein" evidence="5">
    <location>
        <begin position="16"/>
        <end position="274"/>
    </location>
</feature>
<dbReference type="PANTHER" id="PTHR11860:SF87">
    <property type="entry name" value="CMRF35-LIKE MOLECULE 8"/>
    <property type="match status" value="1"/>
</dbReference>
<evidence type="ECO:0000256" key="1">
    <source>
        <dbReference type="ARBA" id="ARBA00004370"/>
    </source>
</evidence>
<keyword evidence="5" id="KW-0732">Signal</keyword>
<dbReference type="InterPro" id="IPR013106">
    <property type="entry name" value="Ig_V-set"/>
</dbReference>
<evidence type="ECO:0000313" key="7">
    <source>
        <dbReference type="Ensembl" id="ENSFTIP00000025184.1"/>
    </source>
</evidence>
<dbReference type="PROSITE" id="PS50835">
    <property type="entry name" value="IG_LIKE"/>
    <property type="match status" value="1"/>
</dbReference>
<dbReference type="Gene3D" id="2.60.40.10">
    <property type="entry name" value="Immunoglobulins"/>
    <property type="match status" value="1"/>
</dbReference>
<dbReference type="OrthoDB" id="8920197at2759"/>
<evidence type="ECO:0000256" key="4">
    <source>
        <dbReference type="SAM" id="Phobius"/>
    </source>
</evidence>
<name>A0A8C4VEG9_FALTI</name>
<feature type="transmembrane region" description="Helical" evidence="4">
    <location>
        <begin position="160"/>
        <end position="182"/>
    </location>
</feature>
<dbReference type="GO" id="GO:0005886">
    <property type="term" value="C:plasma membrane"/>
    <property type="evidence" value="ECO:0007669"/>
    <property type="project" value="TreeGrafter"/>
</dbReference>
<dbReference type="Pfam" id="PF07686">
    <property type="entry name" value="V-set"/>
    <property type="match status" value="1"/>
</dbReference>
<keyword evidence="3 4" id="KW-0472">Membrane</keyword>
<sequence length="274" mass="29323">MRIFLVWTLFPGGWAVTGPMKVMADQGGSLTVSCSYEPGYELYSKYWCSPSFLWFCFTYIAQTNGSEVMVTQGRVSIRDNHMAHSFTVTLGSVTLGDAGWYSCGVRRRWWFNQWHTTEVTVSTAGSATTKDSDMSLLATNSLYPTGSGEPAVASQLSVTYLLLFLSVKVSVALVLACGAAWVRSRHRTHDQEDLQLFEAARTPACPPSPTTSGPQGCPSAPLPPTLLGLCHPPQLPHASSCLALGASPPAKSQPLLASPVLETGGSGAQRGCIC</sequence>
<reference evidence="7" key="2">
    <citation type="submission" date="2025-09" db="UniProtKB">
        <authorList>
            <consortium name="Ensembl"/>
        </authorList>
    </citation>
    <scope>IDENTIFICATION</scope>
</reference>
<dbReference type="Ensembl" id="ENSFTIT00000026244.1">
    <property type="protein sequence ID" value="ENSFTIP00000025184.1"/>
    <property type="gene ID" value="ENSFTIG00000016035.1"/>
</dbReference>
<dbReference type="AlphaFoldDB" id="A0A8C4VEG9"/>
<dbReference type="Proteomes" id="UP000694562">
    <property type="component" value="Unplaced"/>
</dbReference>
<dbReference type="CDD" id="cd05716">
    <property type="entry name" value="IgV_pIgR_like"/>
    <property type="match status" value="1"/>
</dbReference>
<reference evidence="7" key="1">
    <citation type="submission" date="2025-08" db="UniProtKB">
        <authorList>
            <consortium name="Ensembl"/>
        </authorList>
    </citation>
    <scope>IDENTIFICATION</scope>
</reference>
<evidence type="ECO:0000256" key="3">
    <source>
        <dbReference type="ARBA" id="ARBA00023136"/>
    </source>
</evidence>
<keyword evidence="4" id="KW-1133">Transmembrane helix</keyword>
<dbReference type="InterPro" id="IPR013783">
    <property type="entry name" value="Ig-like_fold"/>
</dbReference>
<dbReference type="SUPFAM" id="SSF48726">
    <property type="entry name" value="Immunoglobulin"/>
    <property type="match status" value="1"/>
</dbReference>
<evidence type="ECO:0000256" key="5">
    <source>
        <dbReference type="SAM" id="SignalP"/>
    </source>
</evidence>
<dbReference type="OMA" id="ERRYDIW"/>
<comment type="subcellular location">
    <subcellularLocation>
        <location evidence="1">Membrane</location>
    </subcellularLocation>
</comment>
<dbReference type="InterPro" id="IPR007110">
    <property type="entry name" value="Ig-like_dom"/>
</dbReference>
<feature type="signal peptide" evidence="5">
    <location>
        <begin position="1"/>
        <end position="15"/>
    </location>
</feature>
<evidence type="ECO:0000256" key="2">
    <source>
        <dbReference type="ARBA" id="ARBA00022692"/>
    </source>
</evidence>
<evidence type="ECO:0000259" key="6">
    <source>
        <dbReference type="PROSITE" id="PS50835"/>
    </source>
</evidence>
<dbReference type="PANTHER" id="PTHR11860">
    <property type="entry name" value="POLYMERIC-IMMUNOGLOBULIN RECEPTOR"/>
    <property type="match status" value="1"/>
</dbReference>
<dbReference type="InterPro" id="IPR050671">
    <property type="entry name" value="CD300_family_receptors"/>
</dbReference>
<dbReference type="InterPro" id="IPR036179">
    <property type="entry name" value="Ig-like_dom_sf"/>
</dbReference>
<dbReference type="InterPro" id="IPR003599">
    <property type="entry name" value="Ig_sub"/>
</dbReference>
<protein>
    <recommendedName>
        <fullName evidence="6">Ig-like domain-containing protein</fullName>
    </recommendedName>
</protein>
<proteinExistence type="predicted"/>
<evidence type="ECO:0000313" key="8">
    <source>
        <dbReference type="Proteomes" id="UP000694562"/>
    </source>
</evidence>
<feature type="domain" description="Ig-like" evidence="6">
    <location>
        <begin position="11"/>
        <end position="122"/>
    </location>
</feature>
<organism evidence="7 8">
    <name type="scientific">Falco tinnunculus</name>
    <name type="common">Common kestrel</name>
    <dbReference type="NCBI Taxonomy" id="100819"/>
    <lineage>
        <taxon>Eukaryota</taxon>
        <taxon>Metazoa</taxon>
        <taxon>Chordata</taxon>
        <taxon>Craniata</taxon>
        <taxon>Vertebrata</taxon>
        <taxon>Euteleostomi</taxon>
        <taxon>Archelosauria</taxon>
        <taxon>Archosauria</taxon>
        <taxon>Dinosauria</taxon>
        <taxon>Saurischia</taxon>
        <taxon>Theropoda</taxon>
        <taxon>Coelurosauria</taxon>
        <taxon>Aves</taxon>
        <taxon>Neognathae</taxon>
        <taxon>Neoaves</taxon>
        <taxon>Telluraves</taxon>
        <taxon>Australaves</taxon>
        <taxon>Falconiformes</taxon>
        <taxon>Falconidae</taxon>
        <taxon>Falco</taxon>
    </lineage>
</organism>
<keyword evidence="8" id="KW-1185">Reference proteome</keyword>
<dbReference type="SMART" id="SM00409">
    <property type="entry name" value="IG"/>
    <property type="match status" value="1"/>
</dbReference>